<organism evidence="1">
    <name type="scientific">uncultured Solirubrobacteraceae bacterium</name>
    <dbReference type="NCBI Taxonomy" id="1162706"/>
    <lineage>
        <taxon>Bacteria</taxon>
        <taxon>Bacillati</taxon>
        <taxon>Actinomycetota</taxon>
        <taxon>Thermoleophilia</taxon>
        <taxon>Solirubrobacterales</taxon>
        <taxon>Solirubrobacteraceae</taxon>
        <taxon>environmental samples</taxon>
    </lineage>
</organism>
<sequence>MPALESLAALLRREGGLLGEAVTDPTPGDADGALGPRVAAGPRASGHEEDYALLIETIFEGYLQHYGSGRVVRPGDPELALLAGDRLYALGLSRLAELGDLDAVGVLADVISECAQAHAEGRGTDAAAIWERGADAVGHGIGTVGSGRRAGVEESMR</sequence>
<dbReference type="AlphaFoldDB" id="A0A6J4RGL5"/>
<dbReference type="EMBL" id="CADCVP010000007">
    <property type="protein sequence ID" value="CAA9470578.1"/>
    <property type="molecule type" value="Genomic_DNA"/>
</dbReference>
<reference evidence="1" key="1">
    <citation type="submission" date="2020-02" db="EMBL/GenBank/DDBJ databases">
        <authorList>
            <person name="Meier V. D."/>
        </authorList>
    </citation>
    <scope>NUCLEOTIDE SEQUENCE</scope>
    <source>
        <strain evidence="1">AVDCRST_MAG69</strain>
    </source>
</reference>
<gene>
    <name evidence="1" type="ORF">AVDCRST_MAG69-55</name>
</gene>
<evidence type="ECO:0000313" key="1">
    <source>
        <dbReference type="EMBL" id="CAA9470578.1"/>
    </source>
</evidence>
<proteinExistence type="predicted"/>
<name>A0A6J4RGL5_9ACTN</name>
<protein>
    <submittedName>
        <fullName evidence="1">Uncharacterized protein</fullName>
    </submittedName>
</protein>
<accession>A0A6J4RGL5</accession>